<keyword evidence="3" id="KW-1185">Reference proteome</keyword>
<reference evidence="2" key="1">
    <citation type="submission" date="2023-01" db="EMBL/GenBank/DDBJ databases">
        <authorList>
            <person name="Piombo E."/>
        </authorList>
    </citation>
    <scope>NUCLEOTIDE SEQUENCE</scope>
</reference>
<evidence type="ECO:0000256" key="1">
    <source>
        <dbReference type="SAM" id="MobiDB-lite"/>
    </source>
</evidence>
<sequence>MPYTLAAFEISGYHMKIHSMGQGYGLDSKWKREMPDSKTRRGKEVKIKTPDWVAYRGGDNTMTDEDTEDEENDSDASEPEDFSPNPHNGSAVDAKVDDLSTKFAAL</sequence>
<dbReference type="AlphaFoldDB" id="A0AA35M6P2"/>
<comment type="caution">
    <text evidence="2">The sequence shown here is derived from an EMBL/GenBank/DDBJ whole genome shotgun (WGS) entry which is preliminary data.</text>
</comment>
<evidence type="ECO:0000313" key="3">
    <source>
        <dbReference type="Proteomes" id="UP001160390"/>
    </source>
</evidence>
<dbReference type="Proteomes" id="UP001160390">
    <property type="component" value="Unassembled WGS sequence"/>
</dbReference>
<evidence type="ECO:0000313" key="2">
    <source>
        <dbReference type="EMBL" id="CAI6091463.1"/>
    </source>
</evidence>
<feature type="compositionally biased region" description="Acidic residues" evidence="1">
    <location>
        <begin position="62"/>
        <end position="81"/>
    </location>
</feature>
<dbReference type="EMBL" id="CABFNP030001156">
    <property type="protein sequence ID" value="CAI6091463.1"/>
    <property type="molecule type" value="Genomic_DNA"/>
</dbReference>
<proteinExistence type="predicted"/>
<name>A0AA35M6P2_9HYPO</name>
<feature type="compositionally biased region" description="Basic and acidic residues" evidence="1">
    <location>
        <begin position="28"/>
        <end position="49"/>
    </location>
</feature>
<accession>A0AA35M6P2</accession>
<gene>
    <name evidence="2" type="ORF">CCHLO57077_00019562</name>
</gene>
<organism evidence="2 3">
    <name type="scientific">Clonostachys chloroleuca</name>
    <dbReference type="NCBI Taxonomy" id="1926264"/>
    <lineage>
        <taxon>Eukaryota</taxon>
        <taxon>Fungi</taxon>
        <taxon>Dikarya</taxon>
        <taxon>Ascomycota</taxon>
        <taxon>Pezizomycotina</taxon>
        <taxon>Sordariomycetes</taxon>
        <taxon>Hypocreomycetidae</taxon>
        <taxon>Hypocreales</taxon>
        <taxon>Bionectriaceae</taxon>
        <taxon>Clonostachys</taxon>
    </lineage>
</organism>
<protein>
    <submittedName>
        <fullName evidence="2">Uncharacterized protein</fullName>
    </submittedName>
</protein>
<feature type="region of interest" description="Disordered" evidence="1">
    <location>
        <begin position="25"/>
        <end position="96"/>
    </location>
</feature>